<organism evidence="1 2">
    <name type="scientific">Umezawaea tangerina</name>
    <dbReference type="NCBI Taxonomy" id="84725"/>
    <lineage>
        <taxon>Bacteria</taxon>
        <taxon>Bacillati</taxon>
        <taxon>Actinomycetota</taxon>
        <taxon>Actinomycetes</taxon>
        <taxon>Pseudonocardiales</taxon>
        <taxon>Pseudonocardiaceae</taxon>
        <taxon>Umezawaea</taxon>
    </lineage>
</organism>
<protein>
    <submittedName>
        <fullName evidence="1">Uncharacterized protein</fullName>
    </submittedName>
</protein>
<dbReference type="AlphaFoldDB" id="A0A2T0T9B5"/>
<proteinExistence type="predicted"/>
<evidence type="ECO:0000313" key="1">
    <source>
        <dbReference type="EMBL" id="PRY42229.1"/>
    </source>
</evidence>
<keyword evidence="2" id="KW-1185">Reference proteome</keyword>
<sequence>MAELLSVRLAPEWVTDCLWVLRADDPIRENYAPERLVADHGAPAELVAAIEAWDAEFQAVFVSDDPMSSGFPDETTTLAWRSRGEALAARLAALLGVRVEFRVAGYDRVFTP</sequence>
<dbReference type="OrthoDB" id="3687373at2"/>
<dbReference type="Proteomes" id="UP000239494">
    <property type="component" value="Unassembled WGS sequence"/>
</dbReference>
<comment type="caution">
    <text evidence="1">The sequence shown here is derived from an EMBL/GenBank/DDBJ whole genome shotgun (WGS) entry which is preliminary data.</text>
</comment>
<evidence type="ECO:0000313" key="2">
    <source>
        <dbReference type="Proteomes" id="UP000239494"/>
    </source>
</evidence>
<dbReference type="EMBL" id="PVTF01000004">
    <property type="protein sequence ID" value="PRY42229.1"/>
    <property type="molecule type" value="Genomic_DNA"/>
</dbReference>
<name>A0A2T0T9B5_9PSEU</name>
<gene>
    <name evidence="1" type="ORF">CLV43_10459</name>
</gene>
<dbReference type="RefSeq" id="WP_106187666.1">
    <property type="nucleotide sequence ID" value="NZ_PVTF01000004.1"/>
</dbReference>
<accession>A0A2T0T9B5</accession>
<reference evidence="1 2" key="1">
    <citation type="submission" date="2018-03" db="EMBL/GenBank/DDBJ databases">
        <title>Genomic Encyclopedia of Archaeal and Bacterial Type Strains, Phase II (KMG-II): from individual species to whole genera.</title>
        <authorList>
            <person name="Goeker M."/>
        </authorList>
    </citation>
    <scope>NUCLEOTIDE SEQUENCE [LARGE SCALE GENOMIC DNA]</scope>
    <source>
        <strain evidence="1 2">DSM 44720</strain>
    </source>
</reference>